<dbReference type="Proteomes" id="UP000703893">
    <property type="component" value="Unassembled WGS sequence"/>
</dbReference>
<organism evidence="2 3">
    <name type="scientific">Candidatus Tanganyikabacteria bacterium</name>
    <dbReference type="NCBI Taxonomy" id="2961651"/>
    <lineage>
        <taxon>Bacteria</taxon>
        <taxon>Bacillati</taxon>
        <taxon>Candidatus Sericytochromatia</taxon>
        <taxon>Candidatus Tanganyikabacteria</taxon>
    </lineage>
</organism>
<feature type="domain" description="Winged helix-turn helix" evidence="1">
    <location>
        <begin position="2"/>
        <end position="46"/>
    </location>
</feature>
<dbReference type="Pfam" id="PF13592">
    <property type="entry name" value="HTH_33"/>
    <property type="match status" value="1"/>
</dbReference>
<name>A0A938BKT7_9BACT</name>
<comment type="caution">
    <text evidence="2">The sequence shown here is derived from an EMBL/GenBank/DDBJ whole genome shotgun (WGS) entry which is preliminary data.</text>
</comment>
<dbReference type="EMBL" id="VGJX01000252">
    <property type="protein sequence ID" value="MBM3274566.1"/>
    <property type="molecule type" value="Genomic_DNA"/>
</dbReference>
<reference evidence="2 3" key="1">
    <citation type="submission" date="2019-03" db="EMBL/GenBank/DDBJ databases">
        <title>Lake Tanganyika Metagenome-Assembled Genomes (MAGs).</title>
        <authorList>
            <person name="Tran P."/>
        </authorList>
    </citation>
    <scope>NUCLEOTIDE SEQUENCE [LARGE SCALE GENOMIC DNA]</scope>
    <source>
        <strain evidence="2">K_DeepCast_65m_m2_236</strain>
    </source>
</reference>
<dbReference type="InterPro" id="IPR025959">
    <property type="entry name" value="Winged_HTH_dom"/>
</dbReference>
<gene>
    <name evidence="2" type="ORF">FJZ00_05415</name>
</gene>
<dbReference type="AlphaFoldDB" id="A0A938BKT7"/>
<accession>A0A938BKT7</accession>
<protein>
    <submittedName>
        <fullName evidence="2">Winged helix-turn-helix domain-containing protein</fullName>
    </submittedName>
</protein>
<evidence type="ECO:0000313" key="3">
    <source>
        <dbReference type="Proteomes" id="UP000703893"/>
    </source>
</evidence>
<proteinExistence type="predicted"/>
<sequence>MREHFGVSYHNQHFPRLLHQLGFSVQRPRKRLARADTKAQAGWLNERLSEIKKAAEVRGVIVFKAGLCMRIGDWPFSSARLRKIG</sequence>
<evidence type="ECO:0000259" key="1">
    <source>
        <dbReference type="Pfam" id="PF13592"/>
    </source>
</evidence>
<evidence type="ECO:0000313" key="2">
    <source>
        <dbReference type="EMBL" id="MBM3274566.1"/>
    </source>
</evidence>